<evidence type="ECO:0000256" key="5">
    <source>
        <dbReference type="ARBA" id="ARBA00022741"/>
    </source>
</evidence>
<dbReference type="SUPFAM" id="SSF56112">
    <property type="entry name" value="Protein kinase-like (PK-like)"/>
    <property type="match status" value="1"/>
</dbReference>
<dbReference type="PANTHER" id="PTHR44329">
    <property type="entry name" value="SERINE/THREONINE-PROTEIN KINASE TNNI3K-RELATED"/>
    <property type="match status" value="1"/>
</dbReference>
<evidence type="ECO:0000256" key="10">
    <source>
        <dbReference type="PROSITE-ProRule" id="PRU00023"/>
    </source>
</evidence>
<evidence type="ECO:0000256" key="9">
    <source>
        <dbReference type="ARBA" id="ARBA00048679"/>
    </source>
</evidence>
<evidence type="ECO:0000256" key="2">
    <source>
        <dbReference type="ARBA" id="ARBA00012513"/>
    </source>
</evidence>
<dbReference type="FunFam" id="3.30.200.20:FF:000034">
    <property type="entry name" value="Kinase suppressor of Ras 1"/>
    <property type="match status" value="1"/>
</dbReference>
<dbReference type="InterPro" id="IPR001245">
    <property type="entry name" value="Ser-Thr/Tyr_kinase_cat_dom"/>
</dbReference>
<dbReference type="AlphaFoldDB" id="A0A151ZAG7"/>
<dbReference type="SUPFAM" id="SSF47769">
    <property type="entry name" value="SAM/Pointed domain"/>
    <property type="match status" value="1"/>
</dbReference>
<dbReference type="PROSITE" id="PS50011">
    <property type="entry name" value="PROTEIN_KINASE_DOM"/>
    <property type="match status" value="1"/>
</dbReference>
<dbReference type="InterPro" id="IPR036770">
    <property type="entry name" value="Ankyrin_rpt-contain_sf"/>
</dbReference>
<dbReference type="FunFam" id="1.25.40.20:FF:000433">
    <property type="entry name" value="Probable serine/threonine-protein kinase DDB_G0278535"/>
    <property type="match status" value="1"/>
</dbReference>
<proteinExistence type="inferred from homology"/>
<evidence type="ECO:0000256" key="1">
    <source>
        <dbReference type="ARBA" id="ARBA00005843"/>
    </source>
</evidence>
<dbReference type="Gene3D" id="3.30.200.20">
    <property type="entry name" value="Phosphorylase Kinase, domain 1"/>
    <property type="match status" value="1"/>
</dbReference>
<feature type="region of interest" description="Disordered" evidence="12">
    <location>
        <begin position="803"/>
        <end position="861"/>
    </location>
</feature>
<evidence type="ECO:0000256" key="11">
    <source>
        <dbReference type="PROSITE-ProRule" id="PRU10141"/>
    </source>
</evidence>
<feature type="domain" description="Protein kinase" evidence="13">
    <location>
        <begin position="523"/>
        <end position="793"/>
    </location>
</feature>
<comment type="catalytic activity">
    <reaction evidence="9">
        <text>L-seryl-[protein] + ATP = O-phospho-L-seryl-[protein] + ADP + H(+)</text>
        <dbReference type="Rhea" id="RHEA:17989"/>
        <dbReference type="Rhea" id="RHEA-COMP:9863"/>
        <dbReference type="Rhea" id="RHEA-COMP:11604"/>
        <dbReference type="ChEBI" id="CHEBI:15378"/>
        <dbReference type="ChEBI" id="CHEBI:29999"/>
        <dbReference type="ChEBI" id="CHEBI:30616"/>
        <dbReference type="ChEBI" id="CHEBI:83421"/>
        <dbReference type="ChEBI" id="CHEBI:456216"/>
        <dbReference type="EC" id="2.7.11.1"/>
    </reaction>
</comment>
<comment type="caution">
    <text evidence="15">The sequence shown here is derived from an EMBL/GenBank/DDBJ whole genome shotgun (WGS) entry which is preliminary data.</text>
</comment>
<comment type="catalytic activity">
    <reaction evidence="8">
        <text>L-threonyl-[protein] + ATP = O-phospho-L-threonyl-[protein] + ADP + H(+)</text>
        <dbReference type="Rhea" id="RHEA:46608"/>
        <dbReference type="Rhea" id="RHEA-COMP:11060"/>
        <dbReference type="Rhea" id="RHEA-COMP:11605"/>
        <dbReference type="ChEBI" id="CHEBI:15378"/>
        <dbReference type="ChEBI" id="CHEBI:30013"/>
        <dbReference type="ChEBI" id="CHEBI:30616"/>
        <dbReference type="ChEBI" id="CHEBI:61977"/>
        <dbReference type="ChEBI" id="CHEBI:456216"/>
        <dbReference type="EC" id="2.7.11.1"/>
    </reaction>
</comment>
<dbReference type="Pfam" id="PF07714">
    <property type="entry name" value="PK_Tyr_Ser-Thr"/>
    <property type="match status" value="1"/>
</dbReference>
<keyword evidence="16" id="KW-1185">Reference proteome</keyword>
<dbReference type="InterPro" id="IPR000719">
    <property type="entry name" value="Prot_kinase_dom"/>
</dbReference>
<dbReference type="Gene3D" id="1.25.40.20">
    <property type="entry name" value="Ankyrin repeat-containing domain"/>
    <property type="match status" value="1"/>
</dbReference>
<dbReference type="FunFam" id="1.10.510.10:FF:001060">
    <property type="entry name" value="Probable serine/threonine-protein kinase DDB_G0278535"/>
    <property type="match status" value="1"/>
</dbReference>
<accession>A0A151ZAG7</accession>
<feature type="compositionally biased region" description="Low complexity" evidence="12">
    <location>
        <begin position="116"/>
        <end position="127"/>
    </location>
</feature>
<feature type="repeat" description="ANK" evidence="10">
    <location>
        <begin position="303"/>
        <end position="337"/>
    </location>
</feature>
<dbReference type="InterPro" id="IPR013761">
    <property type="entry name" value="SAM/pointed_sf"/>
</dbReference>
<feature type="domain" description="SAM" evidence="14">
    <location>
        <begin position="392"/>
        <end position="455"/>
    </location>
</feature>
<feature type="repeat" description="ANK" evidence="10">
    <location>
        <begin position="338"/>
        <end position="370"/>
    </location>
</feature>
<dbReference type="PROSITE" id="PS50088">
    <property type="entry name" value="ANK_REPEAT"/>
    <property type="match status" value="3"/>
</dbReference>
<evidence type="ECO:0000313" key="16">
    <source>
        <dbReference type="Proteomes" id="UP000076078"/>
    </source>
</evidence>
<dbReference type="SMART" id="SM00248">
    <property type="entry name" value="ANK"/>
    <property type="match status" value="5"/>
</dbReference>
<dbReference type="InterPro" id="IPR051681">
    <property type="entry name" value="Ser/Thr_Kinases-Pseudokinases"/>
</dbReference>
<dbReference type="CDD" id="cd09487">
    <property type="entry name" value="SAM_superfamily"/>
    <property type="match status" value="1"/>
</dbReference>
<dbReference type="Proteomes" id="UP000076078">
    <property type="component" value="Unassembled WGS sequence"/>
</dbReference>
<keyword evidence="10" id="KW-0040">ANK repeat</keyword>
<dbReference type="OrthoDB" id="10261027at2759"/>
<dbReference type="CDD" id="cd13999">
    <property type="entry name" value="STKc_MAP3K-like"/>
    <property type="match status" value="1"/>
</dbReference>
<dbReference type="PROSITE" id="PS50297">
    <property type="entry name" value="ANK_REP_REGION"/>
    <property type="match status" value="2"/>
</dbReference>
<feature type="binding site" evidence="11">
    <location>
        <position position="550"/>
    </location>
    <ligand>
        <name>ATP</name>
        <dbReference type="ChEBI" id="CHEBI:30616"/>
    </ligand>
</feature>
<evidence type="ECO:0000259" key="13">
    <source>
        <dbReference type="PROSITE" id="PS50011"/>
    </source>
</evidence>
<dbReference type="InterPro" id="IPR011009">
    <property type="entry name" value="Kinase-like_dom_sf"/>
</dbReference>
<sequence length="861" mass="96103">MMNGKTSTSPIPPPPLLVPSKSNPISSSNSSSQHQLSTSSSPSTSTNPSPPSSLNTNNSSSTGSNSSSGNNHCNNSNNNTSTTNLNSSNSNNSTPLNSSNSNNSTTTNSAPTPLHSSGSGNNTSSSNIATSVEKKSWTLDFMSRRSSTSLPTNPMTRMLNKLHQAVAAKDLAEVKKRLSHNRKAKIELLEFDHMDHTPLCAALRNGSYDIVKEILKFYTDNKIDINQQYKNGYSALHVAAMSCSDDQVLMLLLNYEGINVNLLNDDQNSPLHYFCQCFKSPNCQEPFQLFLKKGVNVNSKNRNGESVLHKATINNIVRLLMVDMLLKAGAEVNVINSRGESPLHFAVRLGREDLVTVLVKAGADITIRGNERKTCYELALQGHNIKVTNFLKNVQDVYDWLKSIELEKYWLNFVKEEIFMDLLPDIDEKTLDSLDIKSSGHRLKIIKNCRILKENPSYYQSLLQQNQHQPQSGMNNIEQNRKLTTMESLKSNNSVDSTGSISSDDLKESIGNLEHWVIDHSDLEYTLKLGSGSSGKVYKGIYKGKEVAVKVLKSITTQSQLEEFKKEFQIMGSIRSQFMVTFYGACIEPKLCMVMEYCSRDSLYHVMNTKKYDIGWDRFFQFTMQMTLGIQCLHNWSPQIVHRDFKSLNLLVNEDWECKVSDFGLSRFNTADNLETLGKIRGTFAYCSPEVANGSGSLYTTKSDVYSIGIVFWELIVRVMTGEYSRPYSEYPHIKMDFQIMLNSKEGLRPTLPLDTPVGLVNLFKQCVHQFSDKRPSCEEIIVSLNQLRQEYLQNKEKWDSLIVKPPSSSNPTTTTSNTSTGNLSNLSSSPSITSSSMGSSSISSMSSIPKSSNNNNNNRK</sequence>
<organism evidence="15 16">
    <name type="scientific">Tieghemostelium lacteum</name>
    <name type="common">Slime mold</name>
    <name type="synonym">Dictyostelium lacteum</name>
    <dbReference type="NCBI Taxonomy" id="361077"/>
    <lineage>
        <taxon>Eukaryota</taxon>
        <taxon>Amoebozoa</taxon>
        <taxon>Evosea</taxon>
        <taxon>Eumycetozoa</taxon>
        <taxon>Dictyostelia</taxon>
        <taxon>Dictyosteliales</taxon>
        <taxon>Raperosteliaceae</taxon>
        <taxon>Tieghemostelium</taxon>
    </lineage>
</organism>
<dbReference type="InterPro" id="IPR017441">
    <property type="entry name" value="Protein_kinase_ATP_BS"/>
</dbReference>
<dbReference type="GO" id="GO:0005524">
    <property type="term" value="F:ATP binding"/>
    <property type="evidence" value="ECO:0007669"/>
    <property type="project" value="UniProtKB-UniRule"/>
</dbReference>
<dbReference type="InParanoid" id="A0A151ZAG7"/>
<comment type="similarity">
    <text evidence="1">Belongs to the protein kinase superfamily. TKL Ser/Thr protein kinase family.</text>
</comment>
<reference evidence="15 16" key="1">
    <citation type="submission" date="2015-12" db="EMBL/GenBank/DDBJ databases">
        <title>Dictyostelia acquired genes for synthesis and detection of signals that induce cell-type specialization by lateral gene transfer from prokaryotes.</title>
        <authorList>
            <person name="Gloeckner G."/>
            <person name="Schaap P."/>
        </authorList>
    </citation>
    <scope>NUCLEOTIDE SEQUENCE [LARGE SCALE GENOMIC DNA]</scope>
    <source>
        <strain evidence="15 16">TK</strain>
    </source>
</reference>
<dbReference type="PROSITE" id="PS00108">
    <property type="entry name" value="PROTEIN_KINASE_ST"/>
    <property type="match status" value="1"/>
</dbReference>
<dbReference type="Pfam" id="PF12796">
    <property type="entry name" value="Ank_2"/>
    <property type="match status" value="2"/>
</dbReference>
<evidence type="ECO:0000256" key="12">
    <source>
        <dbReference type="SAM" id="MobiDB-lite"/>
    </source>
</evidence>
<dbReference type="PROSITE" id="PS00107">
    <property type="entry name" value="PROTEIN_KINASE_ATP"/>
    <property type="match status" value="1"/>
</dbReference>
<dbReference type="STRING" id="361077.A0A151ZAG7"/>
<feature type="region of interest" description="Disordered" evidence="12">
    <location>
        <begin position="1"/>
        <end position="129"/>
    </location>
</feature>
<evidence type="ECO:0000256" key="8">
    <source>
        <dbReference type="ARBA" id="ARBA00047899"/>
    </source>
</evidence>
<dbReference type="Pfam" id="PF00536">
    <property type="entry name" value="SAM_1"/>
    <property type="match status" value="1"/>
</dbReference>
<feature type="compositionally biased region" description="Low complexity" evidence="12">
    <location>
        <begin position="805"/>
        <end position="861"/>
    </location>
</feature>
<keyword evidence="7 11" id="KW-0067">ATP-binding</keyword>
<dbReference type="EC" id="2.7.11.1" evidence="2"/>
<dbReference type="EMBL" id="LODT01000035">
    <property type="protein sequence ID" value="KYQ90942.1"/>
    <property type="molecule type" value="Genomic_DNA"/>
</dbReference>
<keyword evidence="4" id="KW-0808">Transferase</keyword>
<dbReference type="InterPro" id="IPR001660">
    <property type="entry name" value="SAM"/>
</dbReference>
<dbReference type="SUPFAM" id="SSF48403">
    <property type="entry name" value="Ankyrin repeat"/>
    <property type="match status" value="1"/>
</dbReference>
<dbReference type="PANTHER" id="PTHR44329:SF288">
    <property type="entry name" value="MITOGEN-ACTIVATED PROTEIN KINASE KINASE KINASE 20"/>
    <property type="match status" value="1"/>
</dbReference>
<dbReference type="Gene3D" id="1.10.150.50">
    <property type="entry name" value="Transcription Factor, Ets-1"/>
    <property type="match status" value="1"/>
</dbReference>
<dbReference type="GO" id="GO:0004674">
    <property type="term" value="F:protein serine/threonine kinase activity"/>
    <property type="evidence" value="ECO:0007669"/>
    <property type="project" value="UniProtKB-KW"/>
</dbReference>
<dbReference type="InterPro" id="IPR002110">
    <property type="entry name" value="Ankyrin_rpt"/>
</dbReference>
<keyword evidence="6" id="KW-0418">Kinase</keyword>
<dbReference type="SMART" id="SM00454">
    <property type="entry name" value="SAM"/>
    <property type="match status" value="1"/>
</dbReference>
<dbReference type="InterPro" id="IPR008271">
    <property type="entry name" value="Ser/Thr_kinase_AS"/>
</dbReference>
<evidence type="ECO:0000313" key="15">
    <source>
        <dbReference type="EMBL" id="KYQ90942.1"/>
    </source>
</evidence>
<protein>
    <recommendedName>
        <fullName evidence="2">non-specific serine/threonine protein kinase</fullName>
        <ecNumber evidence="2">2.7.11.1</ecNumber>
    </recommendedName>
</protein>
<feature type="compositionally biased region" description="Low complexity" evidence="12">
    <location>
        <begin position="18"/>
        <end position="109"/>
    </location>
</feature>
<name>A0A151ZAG7_TIELA</name>
<dbReference type="Gene3D" id="1.10.510.10">
    <property type="entry name" value="Transferase(Phosphotransferase) domain 1"/>
    <property type="match status" value="1"/>
</dbReference>
<evidence type="ECO:0000256" key="7">
    <source>
        <dbReference type="ARBA" id="ARBA00022840"/>
    </source>
</evidence>
<gene>
    <name evidence="15" type="ORF">DLAC_07818</name>
</gene>
<keyword evidence="5 11" id="KW-0547">Nucleotide-binding</keyword>
<feature type="repeat" description="ANK" evidence="10">
    <location>
        <begin position="231"/>
        <end position="265"/>
    </location>
</feature>
<evidence type="ECO:0000256" key="4">
    <source>
        <dbReference type="ARBA" id="ARBA00022679"/>
    </source>
</evidence>
<evidence type="ECO:0000259" key="14">
    <source>
        <dbReference type="PROSITE" id="PS50105"/>
    </source>
</evidence>
<dbReference type="OMA" id="NHPCIIH"/>
<keyword evidence="3" id="KW-0723">Serine/threonine-protein kinase</keyword>
<dbReference type="PROSITE" id="PS50105">
    <property type="entry name" value="SAM_DOMAIN"/>
    <property type="match status" value="1"/>
</dbReference>
<evidence type="ECO:0000256" key="3">
    <source>
        <dbReference type="ARBA" id="ARBA00022527"/>
    </source>
</evidence>
<evidence type="ECO:0000256" key="6">
    <source>
        <dbReference type="ARBA" id="ARBA00022777"/>
    </source>
</evidence>